<evidence type="ECO:0000256" key="3">
    <source>
        <dbReference type="ARBA" id="ARBA00022989"/>
    </source>
</evidence>
<evidence type="ECO:0000256" key="1">
    <source>
        <dbReference type="ARBA" id="ARBA00004141"/>
    </source>
</evidence>
<evidence type="ECO:0000256" key="5">
    <source>
        <dbReference type="SAM" id="MobiDB-lite"/>
    </source>
</evidence>
<proteinExistence type="predicted"/>
<feature type="region of interest" description="Disordered" evidence="5">
    <location>
        <begin position="559"/>
        <end position="585"/>
    </location>
</feature>
<dbReference type="AlphaFoldDB" id="A0A8B8E454"/>
<feature type="transmembrane region" description="Helical" evidence="6">
    <location>
        <begin position="22"/>
        <end position="40"/>
    </location>
</feature>
<dbReference type="SUPFAM" id="SSF103473">
    <property type="entry name" value="MFS general substrate transporter"/>
    <property type="match status" value="1"/>
</dbReference>
<reference evidence="9" key="1">
    <citation type="submission" date="2025-08" db="UniProtKB">
        <authorList>
            <consortium name="RefSeq"/>
        </authorList>
    </citation>
    <scope>IDENTIFICATION</scope>
    <source>
        <tissue evidence="9">Whole sample</tissue>
    </source>
</reference>
<organism evidence="8 9">
    <name type="scientific">Crassostrea virginica</name>
    <name type="common">Eastern oyster</name>
    <dbReference type="NCBI Taxonomy" id="6565"/>
    <lineage>
        <taxon>Eukaryota</taxon>
        <taxon>Metazoa</taxon>
        <taxon>Spiralia</taxon>
        <taxon>Lophotrochozoa</taxon>
        <taxon>Mollusca</taxon>
        <taxon>Bivalvia</taxon>
        <taxon>Autobranchia</taxon>
        <taxon>Pteriomorphia</taxon>
        <taxon>Ostreida</taxon>
        <taxon>Ostreoidea</taxon>
        <taxon>Ostreidae</taxon>
        <taxon>Crassostrea</taxon>
    </lineage>
</organism>
<feature type="transmembrane region" description="Helical" evidence="6">
    <location>
        <begin position="423"/>
        <end position="443"/>
    </location>
</feature>
<feature type="transmembrane region" description="Helical" evidence="6">
    <location>
        <begin position="220"/>
        <end position="240"/>
    </location>
</feature>
<name>A0A8B8E454_CRAVI</name>
<dbReference type="InterPro" id="IPR036259">
    <property type="entry name" value="MFS_trans_sf"/>
</dbReference>
<feature type="transmembrane region" description="Helical" evidence="6">
    <location>
        <begin position="365"/>
        <end position="386"/>
    </location>
</feature>
<feature type="transmembrane region" description="Helical" evidence="6">
    <location>
        <begin position="128"/>
        <end position="145"/>
    </location>
</feature>
<feature type="transmembrane region" description="Helical" evidence="6">
    <location>
        <begin position="157"/>
        <end position="177"/>
    </location>
</feature>
<accession>A0A8B8E454</accession>
<evidence type="ECO:0000313" key="8">
    <source>
        <dbReference type="Proteomes" id="UP000694844"/>
    </source>
</evidence>
<sequence length="585" mass="65511">MDPTINVDEIWRKLGKFGRFQVVQLLITFVTIWSAAFSLMSSVFTGFKPSVQCAPIENITYYNESDVTTTLSVEYRECSVVFTKNFTNGTIKREETPCPAGYSYNVPRERSLVAEFDLVCGDDGLAEVAQMLTMAGMGLGAVLASNRLVSDRYGRKVVQVGSHIAIFLTGIGVAFVPNYTVLIVLRFISGALQQALAVVGAVLAMELVPEEGRFVCEVCGLLFWTTGVVLLTPIAYLMRYHTWRELQIALTLCSSYSLVQYWIQEESVRWLLINGKTDQAERILRKAAKWNNVNYDDVISSKKGNGSSCEINILKDTTMKYTQEEEELLGSDDEKAKSSARGFVVEHYTILTVFKNRYILQNSMIMWFTWMTDSLVYFGLTLAASTLAGNRFLNYFLSGAVEYVACFLEYHMMKRVGRRSITVIFHVTSASALLIATVVHFFGESESMVIASLVFTLIGKMAITGSFSTIFLFTPELYPTNLRNVGMGMSSAFARLGGMLSPFAGTLAKKVEWLPGSIFAFMCFLVALAVLRLPETRGVELPSTIRELELWHRKQKTKKEADDSMVMTSSSKQEQIKNRLLNNSR</sequence>
<dbReference type="InterPro" id="IPR020846">
    <property type="entry name" value="MFS_dom"/>
</dbReference>
<evidence type="ECO:0000256" key="2">
    <source>
        <dbReference type="ARBA" id="ARBA00022692"/>
    </source>
</evidence>
<dbReference type="Proteomes" id="UP000694844">
    <property type="component" value="Chromosome 4"/>
</dbReference>
<dbReference type="PANTHER" id="PTHR24064">
    <property type="entry name" value="SOLUTE CARRIER FAMILY 22 MEMBER"/>
    <property type="match status" value="1"/>
</dbReference>
<feature type="transmembrane region" description="Helical" evidence="6">
    <location>
        <begin position="513"/>
        <end position="531"/>
    </location>
</feature>
<keyword evidence="4 6" id="KW-0472">Membrane</keyword>
<feature type="transmembrane region" description="Helical" evidence="6">
    <location>
        <begin position="449"/>
        <end position="473"/>
    </location>
</feature>
<dbReference type="InterPro" id="IPR005828">
    <property type="entry name" value="MFS_sugar_transport-like"/>
</dbReference>
<dbReference type="Pfam" id="PF00083">
    <property type="entry name" value="Sugar_tr"/>
    <property type="match status" value="1"/>
</dbReference>
<dbReference type="KEGG" id="cvn:111131655"/>
<comment type="subcellular location">
    <subcellularLocation>
        <location evidence="1">Membrane</location>
        <topology evidence="1">Multi-pass membrane protein</topology>
    </subcellularLocation>
</comment>
<dbReference type="GeneID" id="111131655"/>
<dbReference type="PROSITE" id="PS50850">
    <property type="entry name" value="MFS"/>
    <property type="match status" value="1"/>
</dbReference>
<protein>
    <submittedName>
        <fullName evidence="9">LOW QUALITY PROTEIN: organic cation transporter protein-like</fullName>
    </submittedName>
</protein>
<dbReference type="GO" id="GO:0022857">
    <property type="term" value="F:transmembrane transporter activity"/>
    <property type="evidence" value="ECO:0007669"/>
    <property type="project" value="InterPro"/>
</dbReference>
<dbReference type="Gene3D" id="1.20.1250.20">
    <property type="entry name" value="MFS general substrate transporter like domains"/>
    <property type="match status" value="1"/>
</dbReference>
<dbReference type="RefSeq" id="XP_022334990.1">
    <property type="nucleotide sequence ID" value="XM_022479282.1"/>
</dbReference>
<dbReference type="OrthoDB" id="5141738at2759"/>
<evidence type="ECO:0000313" key="9">
    <source>
        <dbReference type="RefSeq" id="XP_022334990.1"/>
    </source>
</evidence>
<gene>
    <name evidence="9" type="primary">LOC111131655</name>
</gene>
<keyword evidence="2 6" id="KW-0812">Transmembrane</keyword>
<keyword evidence="8" id="KW-1185">Reference proteome</keyword>
<dbReference type="GO" id="GO:0016020">
    <property type="term" value="C:membrane"/>
    <property type="evidence" value="ECO:0007669"/>
    <property type="project" value="UniProtKB-SubCell"/>
</dbReference>
<evidence type="ECO:0000256" key="4">
    <source>
        <dbReference type="ARBA" id="ARBA00023136"/>
    </source>
</evidence>
<evidence type="ECO:0000259" key="7">
    <source>
        <dbReference type="PROSITE" id="PS50850"/>
    </source>
</evidence>
<keyword evidence="3 6" id="KW-1133">Transmembrane helix</keyword>
<feature type="domain" description="Major facilitator superfamily (MFS) profile" evidence="7">
    <location>
        <begin position="73"/>
        <end position="538"/>
    </location>
</feature>
<evidence type="ECO:0000256" key="6">
    <source>
        <dbReference type="SAM" id="Phobius"/>
    </source>
</evidence>